<evidence type="ECO:0000313" key="1">
    <source>
        <dbReference type="EMBL" id="CAB4888495.1"/>
    </source>
</evidence>
<organism evidence="1">
    <name type="scientific">freshwater metagenome</name>
    <dbReference type="NCBI Taxonomy" id="449393"/>
    <lineage>
        <taxon>unclassified sequences</taxon>
        <taxon>metagenomes</taxon>
        <taxon>ecological metagenomes</taxon>
    </lineage>
</organism>
<name>A0A6J7F4R7_9ZZZZ</name>
<dbReference type="EMBL" id="CAFBLX010000098">
    <property type="protein sequence ID" value="CAB4888495.1"/>
    <property type="molecule type" value="Genomic_DNA"/>
</dbReference>
<protein>
    <submittedName>
        <fullName evidence="1">Unannotated protein</fullName>
    </submittedName>
</protein>
<gene>
    <name evidence="1" type="ORF">UFOPK3472_01657</name>
</gene>
<accession>A0A6J7F4R7</accession>
<reference evidence="1" key="1">
    <citation type="submission" date="2020-05" db="EMBL/GenBank/DDBJ databases">
        <authorList>
            <person name="Chiriac C."/>
            <person name="Salcher M."/>
            <person name="Ghai R."/>
            <person name="Kavagutti S V."/>
        </authorList>
    </citation>
    <scope>NUCLEOTIDE SEQUENCE</scope>
</reference>
<proteinExistence type="predicted"/>
<sequence>MYDAALGDPDTGAGALGVALADLAVHVCADQGRRAVEQEPLDCQFGRVVTAGGSRHVRGTETIESSAVHTEKYPIQFE</sequence>
<dbReference type="AlphaFoldDB" id="A0A6J7F4R7"/>